<dbReference type="Pfam" id="PF06081">
    <property type="entry name" value="ArAE_1"/>
    <property type="match status" value="1"/>
</dbReference>
<feature type="transmembrane region" description="Helical" evidence="6">
    <location>
        <begin position="100"/>
        <end position="118"/>
    </location>
</feature>
<evidence type="ECO:0000256" key="6">
    <source>
        <dbReference type="SAM" id="Phobius"/>
    </source>
</evidence>
<comment type="subcellular location">
    <subcellularLocation>
        <location evidence="1">Cell membrane</location>
        <topology evidence="1">Multi-pass membrane protein</topology>
    </subcellularLocation>
</comment>
<accession>A0A1R4JEE0</accession>
<feature type="transmembrane region" description="Helical" evidence="6">
    <location>
        <begin position="39"/>
        <end position="62"/>
    </location>
</feature>
<dbReference type="EMBL" id="FUKR01000036">
    <property type="protein sequence ID" value="SJN30304.1"/>
    <property type="molecule type" value="Genomic_DNA"/>
</dbReference>
<evidence type="ECO:0000256" key="1">
    <source>
        <dbReference type="ARBA" id="ARBA00004651"/>
    </source>
</evidence>
<reference evidence="8" key="1">
    <citation type="submission" date="2017-02" db="EMBL/GenBank/DDBJ databases">
        <authorList>
            <person name="Dridi B."/>
        </authorList>
    </citation>
    <scope>NUCLEOTIDE SEQUENCE [LARGE SCALE GENOMIC DNA]</scope>
    <source>
        <strain evidence="8">EB411</strain>
    </source>
</reference>
<protein>
    <submittedName>
        <fullName evidence="7">Integral membrane protein</fullName>
    </submittedName>
</protein>
<feature type="transmembrane region" description="Helical" evidence="6">
    <location>
        <begin position="125"/>
        <end position="144"/>
    </location>
</feature>
<sequence length="356" mass="38030">MRLGRLFRPASVVSARLRAPARVPFLQVAKTGVAVTLSWVVAGLVVPGQAPIFAAIAALLVVQPSVNQSYARALERSAGVILGVVLAMTASQLFGDNSTVILLSVVACLLLAWLLKLTPGSSNQIPISAMLVLSLGSTTPGYAWDRIVESIIGAAVAVLVNLAIAPPLQIAPVRADVVRLGSALADSLEGLAALLPTRPGTERITELMIQARLLRPMRTRLQNDLIAAADSLRLNPRQARYRAELEQIEGLSERLNTVVNRVIGMTRAYQDHYDDDLASEPTIPSIIGELRRAAHDIRLLTGDPDADDTASIALATEPPALTAPLVVLSPSATHWVLIGSLLEDLRRIHDEVVGER</sequence>
<organism evidence="7 8">
    <name type="scientific">Mycetocola reblochoni REB411</name>
    <dbReference type="NCBI Taxonomy" id="1255698"/>
    <lineage>
        <taxon>Bacteria</taxon>
        <taxon>Bacillati</taxon>
        <taxon>Actinomycetota</taxon>
        <taxon>Actinomycetes</taxon>
        <taxon>Micrococcales</taxon>
        <taxon>Microbacteriaceae</taxon>
        <taxon>Mycetocola</taxon>
    </lineage>
</organism>
<dbReference type="GO" id="GO:0005886">
    <property type="term" value="C:plasma membrane"/>
    <property type="evidence" value="ECO:0007669"/>
    <property type="project" value="UniProtKB-SubCell"/>
</dbReference>
<name>A0A1R4JEE0_9MICO</name>
<evidence type="ECO:0000313" key="7">
    <source>
        <dbReference type="EMBL" id="SJN30304.1"/>
    </source>
</evidence>
<feature type="transmembrane region" description="Helical" evidence="6">
    <location>
        <begin position="150"/>
        <end position="170"/>
    </location>
</feature>
<evidence type="ECO:0000256" key="4">
    <source>
        <dbReference type="ARBA" id="ARBA00022989"/>
    </source>
</evidence>
<keyword evidence="8" id="KW-1185">Reference proteome</keyword>
<keyword evidence="3 6" id="KW-0812">Transmembrane</keyword>
<keyword evidence="2" id="KW-1003">Cell membrane</keyword>
<evidence type="ECO:0000256" key="3">
    <source>
        <dbReference type="ARBA" id="ARBA00022692"/>
    </source>
</evidence>
<dbReference type="Proteomes" id="UP000196778">
    <property type="component" value="Unassembled WGS sequence"/>
</dbReference>
<gene>
    <name evidence="7" type="ORF">FM119_07090</name>
</gene>
<evidence type="ECO:0000256" key="2">
    <source>
        <dbReference type="ARBA" id="ARBA00022475"/>
    </source>
</evidence>
<dbReference type="OrthoDB" id="5176502at2"/>
<keyword evidence="5 6" id="KW-0472">Membrane</keyword>
<dbReference type="AlphaFoldDB" id="A0A1R4JEE0"/>
<keyword evidence="4 6" id="KW-1133">Transmembrane helix</keyword>
<evidence type="ECO:0000313" key="8">
    <source>
        <dbReference type="Proteomes" id="UP000196778"/>
    </source>
</evidence>
<evidence type="ECO:0000256" key="5">
    <source>
        <dbReference type="ARBA" id="ARBA00023136"/>
    </source>
</evidence>
<dbReference type="RefSeq" id="WP_087136974.1">
    <property type="nucleotide sequence ID" value="NZ_FUKR01000036.1"/>
</dbReference>
<proteinExistence type="predicted"/>
<dbReference type="InterPro" id="IPR010343">
    <property type="entry name" value="ArAE_1"/>
</dbReference>